<evidence type="ECO:0000313" key="3">
    <source>
        <dbReference type="Proteomes" id="UP000280296"/>
    </source>
</evidence>
<dbReference type="Pfam" id="PF07608">
    <property type="entry name" value="DUF1571"/>
    <property type="match status" value="1"/>
</dbReference>
<evidence type="ECO:0000256" key="1">
    <source>
        <dbReference type="SAM" id="MobiDB-lite"/>
    </source>
</evidence>
<proteinExistence type="predicted"/>
<dbReference type="InterPro" id="IPR011465">
    <property type="entry name" value="DUF1571"/>
</dbReference>
<comment type="caution">
    <text evidence="2">The sequence shown here is derived from an EMBL/GenBank/DDBJ whole genome shotgun (WGS) entry which is preliminary data.</text>
</comment>
<feature type="compositionally biased region" description="Low complexity" evidence="1">
    <location>
        <begin position="213"/>
        <end position="228"/>
    </location>
</feature>
<evidence type="ECO:0000313" key="2">
    <source>
        <dbReference type="EMBL" id="RUL89733.1"/>
    </source>
</evidence>
<feature type="compositionally biased region" description="Pro residues" evidence="1">
    <location>
        <begin position="242"/>
        <end position="252"/>
    </location>
</feature>
<feature type="region of interest" description="Disordered" evidence="1">
    <location>
        <begin position="1"/>
        <end position="63"/>
    </location>
</feature>
<dbReference type="EMBL" id="RYZH01000001">
    <property type="protein sequence ID" value="RUL89733.1"/>
    <property type="molecule type" value="Genomic_DNA"/>
</dbReference>
<organism evidence="2 3">
    <name type="scientific">Tautonia sociabilis</name>
    <dbReference type="NCBI Taxonomy" id="2080755"/>
    <lineage>
        <taxon>Bacteria</taxon>
        <taxon>Pseudomonadati</taxon>
        <taxon>Planctomycetota</taxon>
        <taxon>Planctomycetia</taxon>
        <taxon>Isosphaerales</taxon>
        <taxon>Isosphaeraceae</taxon>
        <taxon>Tautonia</taxon>
    </lineage>
</organism>
<sequence length="522" mass="56452">MNAISVGEVCVGDDRPGATIVTPGGSRLKKSTGGDELVPDRPGIGSASGPQDSHGRSDRIRKTRNTVKRSGLAFLGAGFAWYGPSICDHSRCHTSLATSQASSPSGFAIRLATRSPEPDPRRPAPLSRPVERAPIVARSVLVPEMYRVLLRGRIATALVIVLAAPGIGGKAQTVRSAPEAPVTFYSTAAPPIDYPGPIPVSSVGADPDPFSGTAPAPVEEATATAEPSADPDESPSSKPDEGPSPAPAPAPEAPADHDAEPDPGRLASNSPADRLVRPLESPPAPEAGSLEADPIARAKGMIAESKRRYETIRDYTCTFIKRERIDGRLSGYAVMTMKARTTPLSVYFKFRQPNAGREAIYVHGRDGGKAIVHDVGFGKLFAGTVRLDPRSRRAMDGNRHPITEAGIGFLIDTLIEGWHREMNPLDSEVTIRDGVLVNKRPTTMIICTHPRREKRFVFHEVRVYIDRELGLPIRFEAYDWPRRPGEAPPLLEEYTYADLRLNVGLSEHDFDPSNKAYSFGRF</sequence>
<feature type="compositionally biased region" description="Basic and acidic residues" evidence="1">
    <location>
        <begin position="254"/>
        <end position="263"/>
    </location>
</feature>
<feature type="region of interest" description="Disordered" evidence="1">
    <location>
        <begin position="197"/>
        <end position="293"/>
    </location>
</feature>
<dbReference type="AlphaFoldDB" id="A0A432MQF9"/>
<accession>A0A432MQF9</accession>
<gene>
    <name evidence="2" type="ORF">TsocGM_00785</name>
</gene>
<name>A0A432MQF9_9BACT</name>
<reference evidence="2 3" key="1">
    <citation type="submission" date="2018-12" db="EMBL/GenBank/DDBJ databases">
        <authorList>
            <person name="Toschakov S.V."/>
        </authorList>
    </citation>
    <scope>NUCLEOTIDE SEQUENCE [LARGE SCALE GENOMIC DNA]</scope>
    <source>
        <strain evidence="2 3">GM2012</strain>
    </source>
</reference>
<dbReference type="Proteomes" id="UP000280296">
    <property type="component" value="Unassembled WGS sequence"/>
</dbReference>
<reference evidence="2 3" key="2">
    <citation type="submission" date="2019-01" db="EMBL/GenBank/DDBJ databases">
        <title>Tautonia sociabilis, a novel thermotolerant planctomycete of Isosphaeraceae family, isolated from a 4000 m deep subterranean habitat.</title>
        <authorList>
            <person name="Kovaleva O.L."/>
            <person name="Elcheninov A.G."/>
            <person name="Van Heerden E."/>
            <person name="Toshchakov S.V."/>
            <person name="Novikov A."/>
            <person name="Bonch-Osmolovskaya E.A."/>
            <person name="Kublanov I.V."/>
        </authorList>
    </citation>
    <scope>NUCLEOTIDE SEQUENCE [LARGE SCALE GENOMIC DNA]</scope>
    <source>
        <strain evidence="2 3">GM2012</strain>
    </source>
</reference>
<keyword evidence="3" id="KW-1185">Reference proteome</keyword>
<protein>
    <submittedName>
        <fullName evidence="2">DUF1571 domain-containing protein</fullName>
    </submittedName>
</protein>